<feature type="non-terminal residue" evidence="1">
    <location>
        <position position="79"/>
    </location>
</feature>
<gene>
    <name evidence="1" type="ordered locus">AALP_Aa2g252500</name>
</gene>
<organism evidence="1 2">
    <name type="scientific">Arabis alpina</name>
    <name type="common">Alpine rock-cress</name>
    <dbReference type="NCBI Taxonomy" id="50452"/>
    <lineage>
        <taxon>Eukaryota</taxon>
        <taxon>Viridiplantae</taxon>
        <taxon>Streptophyta</taxon>
        <taxon>Embryophyta</taxon>
        <taxon>Tracheophyta</taxon>
        <taxon>Spermatophyta</taxon>
        <taxon>Magnoliopsida</taxon>
        <taxon>eudicotyledons</taxon>
        <taxon>Gunneridae</taxon>
        <taxon>Pentapetalae</taxon>
        <taxon>rosids</taxon>
        <taxon>malvids</taxon>
        <taxon>Brassicales</taxon>
        <taxon>Brassicaceae</taxon>
        <taxon>Arabideae</taxon>
        <taxon>Arabis</taxon>
    </lineage>
</organism>
<dbReference type="Proteomes" id="UP000029120">
    <property type="component" value="Chromosome 2"/>
</dbReference>
<evidence type="ECO:0000313" key="1">
    <source>
        <dbReference type="EMBL" id="KFK42406.1"/>
    </source>
</evidence>
<proteinExistence type="predicted"/>
<keyword evidence="2" id="KW-1185">Reference proteome</keyword>
<sequence>MLRSRTCCVNISLHVERSGKSVSWSREHLWYLLDKALELSGSNIGKRKIVVKCHGTPPRFTVHDRPRPMRLKRGGPILN</sequence>
<dbReference type="Gramene" id="KFK42406">
    <property type="protein sequence ID" value="KFK42406"/>
    <property type="gene ID" value="AALP_AA2G252500"/>
</dbReference>
<dbReference type="AlphaFoldDB" id="A0A087HJV4"/>
<dbReference type="EMBL" id="CM002870">
    <property type="protein sequence ID" value="KFK42406.1"/>
    <property type="molecule type" value="Genomic_DNA"/>
</dbReference>
<reference evidence="2" key="1">
    <citation type="journal article" date="2015" name="Nat. Plants">
        <title>Genome expansion of Arabis alpina linked with retrotransposition and reduced symmetric DNA methylation.</title>
        <authorList>
            <person name="Willing E.M."/>
            <person name="Rawat V."/>
            <person name="Mandakova T."/>
            <person name="Maumus F."/>
            <person name="James G.V."/>
            <person name="Nordstroem K.J."/>
            <person name="Becker C."/>
            <person name="Warthmann N."/>
            <person name="Chica C."/>
            <person name="Szarzynska B."/>
            <person name="Zytnicki M."/>
            <person name="Albani M.C."/>
            <person name="Kiefer C."/>
            <person name="Bergonzi S."/>
            <person name="Castaings L."/>
            <person name="Mateos J.L."/>
            <person name="Berns M.C."/>
            <person name="Bujdoso N."/>
            <person name="Piofczyk T."/>
            <person name="de Lorenzo L."/>
            <person name="Barrero-Sicilia C."/>
            <person name="Mateos I."/>
            <person name="Piednoel M."/>
            <person name="Hagmann J."/>
            <person name="Chen-Min-Tao R."/>
            <person name="Iglesias-Fernandez R."/>
            <person name="Schuster S.C."/>
            <person name="Alonso-Blanco C."/>
            <person name="Roudier F."/>
            <person name="Carbonero P."/>
            <person name="Paz-Ares J."/>
            <person name="Davis S.J."/>
            <person name="Pecinka A."/>
            <person name="Quesneville H."/>
            <person name="Colot V."/>
            <person name="Lysak M.A."/>
            <person name="Weigel D."/>
            <person name="Coupland G."/>
            <person name="Schneeberger K."/>
        </authorList>
    </citation>
    <scope>NUCLEOTIDE SEQUENCE [LARGE SCALE GENOMIC DNA]</scope>
    <source>
        <strain evidence="2">cv. Pajares</strain>
    </source>
</reference>
<accession>A0A087HJV4</accession>
<protein>
    <submittedName>
        <fullName evidence="1">Uncharacterized protein</fullName>
    </submittedName>
</protein>
<name>A0A087HJV4_ARAAL</name>
<evidence type="ECO:0000313" key="2">
    <source>
        <dbReference type="Proteomes" id="UP000029120"/>
    </source>
</evidence>